<accession>A0A075JJI8</accession>
<evidence type="ECO:0000313" key="4">
    <source>
        <dbReference type="Proteomes" id="UP000027986"/>
    </source>
</evidence>
<dbReference type="KEGG" id="dni:HX89_03320"/>
<dbReference type="RefSeq" id="WP_038566965.1">
    <property type="nucleotide sequence ID" value="NZ_CP008889.1"/>
</dbReference>
<protein>
    <submittedName>
        <fullName evidence="3">Uncharacterized protein</fullName>
    </submittedName>
</protein>
<gene>
    <name evidence="3" type="ORF">HX89_03320</name>
</gene>
<evidence type="ECO:0000256" key="2">
    <source>
        <dbReference type="SAM" id="Phobius"/>
    </source>
</evidence>
<dbReference type="EMBL" id="CP008889">
    <property type="protein sequence ID" value="AIF40143.1"/>
    <property type="molecule type" value="Genomic_DNA"/>
</dbReference>
<keyword evidence="2" id="KW-0812">Transmembrane</keyword>
<keyword evidence="2" id="KW-0472">Membrane</keyword>
<feature type="compositionally biased region" description="Basic and acidic residues" evidence="1">
    <location>
        <begin position="151"/>
        <end position="167"/>
    </location>
</feature>
<dbReference type="Proteomes" id="UP000027986">
    <property type="component" value="Chromosome"/>
</dbReference>
<reference evidence="3 4" key="1">
    <citation type="submission" date="2014-07" db="EMBL/GenBank/DDBJ databases">
        <title>Genome Sequencing of Dermacoccus nishinomiyaensis.</title>
        <authorList>
            <person name="Hong K.W."/>
            <person name="Chan K.G."/>
        </authorList>
    </citation>
    <scope>NUCLEOTIDE SEQUENCE [LARGE SCALE GENOMIC DNA]</scope>
    <source>
        <strain evidence="3 4">M25</strain>
    </source>
</reference>
<keyword evidence="4" id="KW-1185">Reference proteome</keyword>
<proteinExistence type="predicted"/>
<sequence length="167" mass="17790">MDDVHEESFSTALLARGKRLAIVGAALLWVASPLLIGAWVTVAVKLADRGHVGALLHAAMVVWALVCLVALLAGFAMLLGGVFFWWRSRAVTQPPAARRASAGDAASRSARADMLRQMQQQLREDNAGSRDGAHERGGGSDDAGIEVAEPSVERVEADDSEAPHTRR</sequence>
<organism evidence="3 4">
    <name type="scientific">Dermacoccus nishinomiyaensis</name>
    <dbReference type="NCBI Taxonomy" id="1274"/>
    <lineage>
        <taxon>Bacteria</taxon>
        <taxon>Bacillati</taxon>
        <taxon>Actinomycetota</taxon>
        <taxon>Actinomycetes</taxon>
        <taxon>Micrococcales</taxon>
        <taxon>Dermacoccaceae</taxon>
        <taxon>Dermacoccus</taxon>
    </lineage>
</organism>
<feature type="transmembrane region" description="Helical" evidence="2">
    <location>
        <begin position="60"/>
        <end position="86"/>
    </location>
</feature>
<evidence type="ECO:0000256" key="1">
    <source>
        <dbReference type="SAM" id="MobiDB-lite"/>
    </source>
</evidence>
<name>A0A075JJI8_9MICO</name>
<keyword evidence="2" id="KW-1133">Transmembrane helix</keyword>
<evidence type="ECO:0000313" key="3">
    <source>
        <dbReference type="EMBL" id="AIF40143.1"/>
    </source>
</evidence>
<feature type="region of interest" description="Disordered" evidence="1">
    <location>
        <begin position="119"/>
        <end position="167"/>
    </location>
</feature>
<feature type="transmembrane region" description="Helical" evidence="2">
    <location>
        <begin position="20"/>
        <end position="40"/>
    </location>
</feature>
<feature type="compositionally biased region" description="Basic and acidic residues" evidence="1">
    <location>
        <begin position="122"/>
        <end position="139"/>
    </location>
</feature>
<dbReference type="GeneID" id="41840245"/>
<dbReference type="AlphaFoldDB" id="A0A075JJI8"/>
<dbReference type="HOGENOM" id="CLU_1591831_0_0_11"/>